<protein>
    <submittedName>
        <fullName evidence="1">Uncharacterized protein</fullName>
    </submittedName>
</protein>
<proteinExistence type="predicted"/>
<accession>A0A0E9XW43</accession>
<organism evidence="1">
    <name type="scientific">Anguilla anguilla</name>
    <name type="common">European freshwater eel</name>
    <name type="synonym">Muraena anguilla</name>
    <dbReference type="NCBI Taxonomy" id="7936"/>
    <lineage>
        <taxon>Eukaryota</taxon>
        <taxon>Metazoa</taxon>
        <taxon>Chordata</taxon>
        <taxon>Craniata</taxon>
        <taxon>Vertebrata</taxon>
        <taxon>Euteleostomi</taxon>
        <taxon>Actinopterygii</taxon>
        <taxon>Neopterygii</taxon>
        <taxon>Teleostei</taxon>
        <taxon>Anguilliformes</taxon>
        <taxon>Anguillidae</taxon>
        <taxon>Anguilla</taxon>
    </lineage>
</organism>
<name>A0A0E9XW43_ANGAN</name>
<dbReference type="EMBL" id="GBXM01001941">
    <property type="protein sequence ID" value="JAI06637.1"/>
    <property type="molecule type" value="Transcribed_RNA"/>
</dbReference>
<dbReference type="AlphaFoldDB" id="A0A0E9XW43"/>
<reference evidence="1" key="2">
    <citation type="journal article" date="2015" name="Fish Shellfish Immunol.">
        <title>Early steps in the European eel (Anguilla anguilla)-Vibrio vulnificus interaction in the gills: Role of the RtxA13 toxin.</title>
        <authorList>
            <person name="Callol A."/>
            <person name="Pajuelo D."/>
            <person name="Ebbesson L."/>
            <person name="Teles M."/>
            <person name="MacKenzie S."/>
            <person name="Amaro C."/>
        </authorList>
    </citation>
    <scope>NUCLEOTIDE SEQUENCE</scope>
</reference>
<evidence type="ECO:0000313" key="1">
    <source>
        <dbReference type="EMBL" id="JAI06637.1"/>
    </source>
</evidence>
<reference evidence="1" key="1">
    <citation type="submission" date="2014-11" db="EMBL/GenBank/DDBJ databases">
        <authorList>
            <person name="Amaro Gonzalez C."/>
        </authorList>
    </citation>
    <scope>NUCLEOTIDE SEQUENCE</scope>
</reference>
<sequence length="17" mass="2301">MYCHQVYYYNQERNIYI</sequence>